<dbReference type="SUPFAM" id="SSF48371">
    <property type="entry name" value="ARM repeat"/>
    <property type="match status" value="1"/>
</dbReference>
<feature type="compositionally biased region" description="Pro residues" evidence="1">
    <location>
        <begin position="805"/>
        <end position="821"/>
    </location>
</feature>
<dbReference type="Pfam" id="PF21547">
    <property type="entry name" value="TTI1"/>
    <property type="match status" value="1"/>
</dbReference>
<dbReference type="PANTHER" id="PTHR18460:SF3">
    <property type="entry name" value="TELO2-INTERACTING PROTEIN 1 HOMOLOG"/>
    <property type="match status" value="1"/>
</dbReference>
<evidence type="ECO:0000313" key="5">
    <source>
        <dbReference type="Proteomes" id="UP000799640"/>
    </source>
</evidence>
<dbReference type="InterPro" id="IPR016024">
    <property type="entry name" value="ARM-type_fold"/>
</dbReference>
<proteinExistence type="predicted"/>
<dbReference type="InterPro" id="IPR057566">
    <property type="entry name" value="TPR_TTI1_N"/>
</dbReference>
<feature type="region of interest" description="Disordered" evidence="1">
    <location>
        <begin position="763"/>
        <end position="821"/>
    </location>
</feature>
<name>A0A6G1HXP5_9PEZI</name>
<evidence type="ECO:0000256" key="1">
    <source>
        <dbReference type="SAM" id="MobiDB-lite"/>
    </source>
</evidence>
<dbReference type="InterPro" id="IPR057567">
    <property type="entry name" value="TPR_TTI1_C"/>
</dbReference>
<dbReference type="AlphaFoldDB" id="A0A6G1HXP5"/>
<evidence type="ECO:0000313" key="4">
    <source>
        <dbReference type="EMBL" id="KAF2400589.1"/>
    </source>
</evidence>
<evidence type="ECO:0008006" key="6">
    <source>
        <dbReference type="Google" id="ProtNLM"/>
    </source>
</evidence>
<reference evidence="4" key="1">
    <citation type="journal article" date="2020" name="Stud. Mycol.">
        <title>101 Dothideomycetes genomes: a test case for predicting lifestyles and emergence of pathogens.</title>
        <authorList>
            <person name="Haridas S."/>
            <person name="Albert R."/>
            <person name="Binder M."/>
            <person name="Bloem J."/>
            <person name="Labutti K."/>
            <person name="Salamov A."/>
            <person name="Andreopoulos B."/>
            <person name="Baker S."/>
            <person name="Barry K."/>
            <person name="Bills G."/>
            <person name="Bluhm B."/>
            <person name="Cannon C."/>
            <person name="Castanera R."/>
            <person name="Culley D."/>
            <person name="Daum C."/>
            <person name="Ezra D."/>
            <person name="Gonzalez J."/>
            <person name="Henrissat B."/>
            <person name="Kuo A."/>
            <person name="Liang C."/>
            <person name="Lipzen A."/>
            <person name="Lutzoni F."/>
            <person name="Magnuson J."/>
            <person name="Mondo S."/>
            <person name="Nolan M."/>
            <person name="Ohm R."/>
            <person name="Pangilinan J."/>
            <person name="Park H.-J."/>
            <person name="Ramirez L."/>
            <person name="Alfaro M."/>
            <person name="Sun H."/>
            <person name="Tritt A."/>
            <person name="Yoshinaga Y."/>
            <person name="Zwiers L.-H."/>
            <person name="Turgeon B."/>
            <person name="Goodwin S."/>
            <person name="Spatafora J."/>
            <person name="Crous P."/>
            <person name="Grigoriev I."/>
        </authorList>
    </citation>
    <scope>NUCLEOTIDE SEQUENCE</scope>
    <source>
        <strain evidence="4">CBS 262.69</strain>
    </source>
</reference>
<sequence length="1059" mass="113111">MIRQRQPPPSAMEARNRAFQFLKPPCVQLSQAALRLMGGTGSTSAVTNALQHVSTALSTVGTDPNILDAKLADYVFFPLSHVLKQLEKLPVRAKELTLECILALLQTAWKADMPPELGCQLLILLSFLADPGPGKPLTSSEELQALTFTCMDAVFTALSSSPKSRAALTASPNLPHLGKSVSVLLDGAVDGVSPAIQLAALSALHSFATAVLDPEALALSFLPGIMSALTKILTQAANARRSIRVLASALDVLTVLLPTVLSEAATANLPEKATATRLDRAWLRATSAQVNLALGNVVKLRQHDRDTVRSALSRLCLTIIQQCRASLSASIPMVLETLVTLAATDTDTQRALSDLLGADYTLAEILRELLRGWIVALPRVMQSTDDASRHRRIHQLELAHRLLSAQAVDLTPVDGVLAANLRDSVVNAIHLGKGAGGVVEYPDTGPGIMDVSTSDAVTFAPVLAPRPAQVATLDELSHFLTHLSAADTGLAVTRELIPSLPISAGEAQLASFWLSLTILRKSCESALAVTDMLALDAGSDDRADLLEQMYSFSLGVLTAPSDELEGLDWRLQALSLETLALQASQQGQAFRAELIDALYPVLHIMGAPHPALRAHAVSTLNILARSCGYASAAELVIGNVDYLVNAVGLRLNMFDLTPQAPRVLLMMVRLAGPGVVRYLGDVVESVFAALEAFHGYKGLVEGLFGALRGIVEVGVREPALAITEGGEGAQDQEGGSKQEGGPASMAVVAERFWAIRQRREEREARVENVGPFPQRPWKEEKEQDAMDTDDRDLNDINNDDDEATSPPPPTPDDVETPPPAPLTFDILLRIASLTQHYLPSSSAPLRTSLLSLLTTALPALAKHENTLLPAIHTLWPVVLARLDDGEAYVVAGAMDVVGLMCVHAGDFMRSRIEESWGFMKSCVLKRTRIGVPGAGASTTVTTSSGYTSTPTALLTASFTTLLTRIARYVPVSDMLFDDIVDLLAPTLSHNPDARAALEARNADAVWLAERQFAIYREKEKALLGSRLESGAGSGGAVVSSGYPQRKALGKQGLRFVGVV</sequence>
<dbReference type="OrthoDB" id="49511at2759"/>
<feature type="compositionally biased region" description="Acidic residues" evidence="1">
    <location>
        <begin position="785"/>
        <end position="803"/>
    </location>
</feature>
<dbReference type="InterPro" id="IPR052587">
    <property type="entry name" value="TELO2-interacting_protein_1"/>
</dbReference>
<dbReference type="EMBL" id="ML996694">
    <property type="protein sequence ID" value="KAF2400589.1"/>
    <property type="molecule type" value="Genomic_DNA"/>
</dbReference>
<accession>A0A6G1HXP5</accession>
<dbReference type="Pfam" id="PF24173">
    <property type="entry name" value="TPR_TTI1_N"/>
    <property type="match status" value="1"/>
</dbReference>
<feature type="domain" description="TTI1 N-terminal TPR" evidence="2">
    <location>
        <begin position="19"/>
        <end position="343"/>
    </location>
</feature>
<organism evidence="4 5">
    <name type="scientific">Trichodelitschia bisporula</name>
    <dbReference type="NCBI Taxonomy" id="703511"/>
    <lineage>
        <taxon>Eukaryota</taxon>
        <taxon>Fungi</taxon>
        <taxon>Dikarya</taxon>
        <taxon>Ascomycota</taxon>
        <taxon>Pezizomycotina</taxon>
        <taxon>Dothideomycetes</taxon>
        <taxon>Dothideomycetes incertae sedis</taxon>
        <taxon>Phaeotrichales</taxon>
        <taxon>Phaeotrichaceae</taxon>
        <taxon>Trichodelitschia</taxon>
    </lineage>
</organism>
<dbReference type="Proteomes" id="UP000799640">
    <property type="component" value="Unassembled WGS sequence"/>
</dbReference>
<evidence type="ECO:0000259" key="3">
    <source>
        <dbReference type="Pfam" id="PF24181"/>
    </source>
</evidence>
<protein>
    <recommendedName>
        <fullName evidence="6">ARM repeat-containing protein</fullName>
    </recommendedName>
</protein>
<evidence type="ECO:0000259" key="2">
    <source>
        <dbReference type="Pfam" id="PF24173"/>
    </source>
</evidence>
<feature type="region of interest" description="Disordered" evidence="1">
    <location>
        <begin position="723"/>
        <end position="743"/>
    </location>
</feature>
<dbReference type="PANTHER" id="PTHR18460">
    <property type="entry name" value="TEL2 INTERACTING PROTEIN 1 TTI1 FAMILY MEMBER"/>
    <property type="match status" value="1"/>
</dbReference>
<dbReference type="Pfam" id="PF24181">
    <property type="entry name" value="TPR_TTI1_C"/>
    <property type="match status" value="1"/>
</dbReference>
<keyword evidence="5" id="KW-1185">Reference proteome</keyword>
<feature type="domain" description="TTI1 C-terminal TPR" evidence="3">
    <location>
        <begin position="761"/>
        <end position="990"/>
    </location>
</feature>
<dbReference type="GO" id="GO:0005737">
    <property type="term" value="C:cytoplasm"/>
    <property type="evidence" value="ECO:0007669"/>
    <property type="project" value="TreeGrafter"/>
</dbReference>
<dbReference type="InterPro" id="IPR049362">
    <property type="entry name" value="TTI1_rpt"/>
</dbReference>
<gene>
    <name evidence="4" type="ORF">EJ06DRAFT_397405</name>
</gene>